<dbReference type="Proteomes" id="UP001500864">
    <property type="component" value="Unassembled WGS sequence"/>
</dbReference>
<feature type="domain" description="HipA N-terminal subdomain 1" evidence="5">
    <location>
        <begin position="5"/>
        <end position="102"/>
    </location>
</feature>
<sequence length="412" mass="46256">MTRILDVYLHPKLVGQLHQEKSGDLTFLYDNDYLHQDLQGISVSLPPRVEGYKGQAVKAFFSGLLPDENVRHRLATYLGLSEQNAFALLEVVGGDCAGALALYPHGQVPNLPTDDIETLDDAQLKEILECIKRRPMLAGDDGYRLSLAGAQDKLAVGFKDNHVQLIKGGAPTTHILKPLIEHINDSAHNELFCMKLAKLIGINAPEVHLHFANNTPYYLIARYDREIVSNETVLRIHQEDFCQALSIAPEFKYECEGGPSIAACQTIIFRHTLRPAVDQLNFLNRVIFNYLIGNADAHGKNFSLLYKQKKPELSPAYDLLSTAIYPDLSQKMAMKIGGKYMPKDIYLRHFYKMVADTKAAQSSLKKQIKIMTDSISDKAIKLKKELEGEGLHSEVFDAIITVIQQRSQHLKF</sequence>
<dbReference type="Pfam" id="PF13657">
    <property type="entry name" value="Couple_hipA"/>
    <property type="match status" value="1"/>
</dbReference>
<evidence type="ECO:0000256" key="1">
    <source>
        <dbReference type="ARBA" id="ARBA00010164"/>
    </source>
</evidence>
<evidence type="ECO:0000259" key="4">
    <source>
        <dbReference type="Pfam" id="PF07804"/>
    </source>
</evidence>
<dbReference type="InterPro" id="IPR017508">
    <property type="entry name" value="HipA_N1"/>
</dbReference>
<keyword evidence="3" id="KW-0418">Kinase</keyword>
<comment type="similarity">
    <text evidence="1">Belongs to the HipA Ser/Thr kinase family.</text>
</comment>
<dbReference type="CDD" id="cd17793">
    <property type="entry name" value="HipA"/>
    <property type="match status" value="1"/>
</dbReference>
<dbReference type="InterPro" id="IPR012893">
    <property type="entry name" value="HipA-like_C"/>
</dbReference>
<dbReference type="RefSeq" id="WP_345117632.1">
    <property type="nucleotide sequence ID" value="NZ_BAABIZ010000083.1"/>
</dbReference>
<keyword evidence="7" id="KW-1185">Reference proteome</keyword>
<protein>
    <submittedName>
        <fullName evidence="6">Type II toxin-antitoxin system HipA family toxin</fullName>
    </submittedName>
</protein>
<name>A0ABP9NDX3_9HYPH</name>
<evidence type="ECO:0000313" key="7">
    <source>
        <dbReference type="Proteomes" id="UP001500864"/>
    </source>
</evidence>
<dbReference type="EMBL" id="BAABIZ010000083">
    <property type="protein sequence ID" value="GAA5113162.1"/>
    <property type="molecule type" value="Genomic_DNA"/>
</dbReference>
<evidence type="ECO:0000259" key="5">
    <source>
        <dbReference type="Pfam" id="PF13657"/>
    </source>
</evidence>
<reference evidence="7" key="1">
    <citation type="journal article" date="2019" name="Int. J. Syst. Evol. Microbiol.">
        <title>The Global Catalogue of Microorganisms (GCM) 10K type strain sequencing project: providing services to taxonomists for standard genome sequencing and annotation.</title>
        <authorList>
            <consortium name="The Broad Institute Genomics Platform"/>
            <consortium name="The Broad Institute Genome Sequencing Center for Infectious Disease"/>
            <person name="Wu L."/>
            <person name="Ma J."/>
        </authorList>
    </citation>
    <scope>NUCLEOTIDE SEQUENCE [LARGE SCALE GENOMIC DNA]</scope>
    <source>
        <strain evidence="7">JCM 17712</strain>
    </source>
</reference>
<feature type="domain" description="HipA-like C-terminal" evidence="4">
    <location>
        <begin position="145"/>
        <end position="373"/>
    </location>
</feature>
<keyword evidence="2" id="KW-0808">Transferase</keyword>
<accession>A0ABP9NDX3</accession>
<proteinExistence type="inferred from homology"/>
<evidence type="ECO:0000256" key="3">
    <source>
        <dbReference type="ARBA" id="ARBA00022777"/>
    </source>
</evidence>
<dbReference type="PANTHER" id="PTHR37419:SF1">
    <property type="entry name" value="SERINE_THREONINE-PROTEIN KINASE TOXIN HIPA"/>
    <property type="match status" value="1"/>
</dbReference>
<organism evidence="6 7">
    <name type="scientific">Bartonella jaculi</name>
    <dbReference type="NCBI Taxonomy" id="686226"/>
    <lineage>
        <taxon>Bacteria</taxon>
        <taxon>Pseudomonadati</taxon>
        <taxon>Pseudomonadota</taxon>
        <taxon>Alphaproteobacteria</taxon>
        <taxon>Hyphomicrobiales</taxon>
        <taxon>Bartonellaceae</taxon>
        <taxon>Bartonella</taxon>
    </lineage>
</organism>
<gene>
    <name evidence="6" type="ORF">GCM10023261_17400</name>
</gene>
<evidence type="ECO:0000313" key="6">
    <source>
        <dbReference type="EMBL" id="GAA5113162.1"/>
    </source>
</evidence>
<dbReference type="NCBIfam" id="TIGR03071">
    <property type="entry name" value="couple_hipA"/>
    <property type="match status" value="1"/>
</dbReference>
<dbReference type="InterPro" id="IPR052028">
    <property type="entry name" value="HipA_Ser/Thr_kinase"/>
</dbReference>
<dbReference type="PANTHER" id="PTHR37419">
    <property type="entry name" value="SERINE/THREONINE-PROTEIN KINASE TOXIN HIPA"/>
    <property type="match status" value="1"/>
</dbReference>
<dbReference type="Gene3D" id="1.10.1070.20">
    <property type="match status" value="1"/>
</dbReference>
<evidence type="ECO:0000256" key="2">
    <source>
        <dbReference type="ARBA" id="ARBA00022679"/>
    </source>
</evidence>
<comment type="caution">
    <text evidence="6">The sequence shown here is derived from an EMBL/GenBank/DDBJ whole genome shotgun (WGS) entry which is preliminary data.</text>
</comment>
<dbReference type="Pfam" id="PF07804">
    <property type="entry name" value="HipA_C"/>
    <property type="match status" value="1"/>
</dbReference>